<sequence>MPGTATRYLYLARHGEAAPDESGLTDAGRRQAALLGRRLTDIPFDAVHHGPLPRAEQTARLIADELKGVTPRVSEAAGDYVPHLPERAELPPESADLYLRFLAGATDEERERGPELARRALRLFTGAVTDGARDRHELVVTHNFLIAWLVRDAMHAPKWRWLGLNHCNASLTVIRYAPGRAASVLLSNDMRHLPAELRWTGFPAELHV</sequence>
<dbReference type="AlphaFoldDB" id="A0A6G3TGK9"/>
<dbReference type="SMART" id="SM00855">
    <property type="entry name" value="PGAM"/>
    <property type="match status" value="1"/>
</dbReference>
<dbReference type="InterPro" id="IPR051021">
    <property type="entry name" value="Mito_Ser/Thr_phosphatase"/>
</dbReference>
<dbReference type="InterPro" id="IPR029033">
    <property type="entry name" value="His_PPase_superfam"/>
</dbReference>
<accession>A0A6G3TGK9</accession>
<dbReference type="SUPFAM" id="SSF53254">
    <property type="entry name" value="Phosphoglycerate mutase-like"/>
    <property type="match status" value="1"/>
</dbReference>
<evidence type="ECO:0000313" key="2">
    <source>
        <dbReference type="EMBL" id="NEC35676.1"/>
    </source>
</evidence>
<protein>
    <submittedName>
        <fullName evidence="2">Histidine phosphatase family protein</fullName>
    </submittedName>
</protein>
<keyword evidence="1" id="KW-0378">Hydrolase</keyword>
<dbReference type="InterPro" id="IPR013078">
    <property type="entry name" value="His_Pase_superF_clade-1"/>
</dbReference>
<comment type="caution">
    <text evidence="2">The sequence shown here is derived from an EMBL/GenBank/DDBJ whole genome shotgun (WGS) entry which is preliminary data.</text>
</comment>
<reference evidence="2 3" key="1">
    <citation type="submission" date="2020-01" db="EMBL/GenBank/DDBJ databases">
        <title>Insect and environment-associated Actinomycetes.</title>
        <authorList>
            <person name="Currrie C."/>
            <person name="Chevrette M."/>
            <person name="Carlson C."/>
            <person name="Stubbendieck R."/>
            <person name="Wendt-Pienkowski E."/>
        </authorList>
    </citation>
    <scope>NUCLEOTIDE SEQUENCE [LARGE SCALE GENOMIC DNA]</scope>
    <source>
        <strain evidence="2 3">SID7739</strain>
    </source>
</reference>
<evidence type="ECO:0000313" key="3">
    <source>
        <dbReference type="Proteomes" id="UP000475666"/>
    </source>
</evidence>
<dbReference type="PANTHER" id="PTHR20935:SF0">
    <property type="entry name" value="SERINE_THREONINE-PROTEIN PHOSPHATASE PGAM5, MITOCHONDRIAL"/>
    <property type="match status" value="1"/>
</dbReference>
<organism evidence="2 3">
    <name type="scientific">Streptomyces rubrogriseus</name>
    <dbReference type="NCBI Taxonomy" id="194673"/>
    <lineage>
        <taxon>Bacteria</taxon>
        <taxon>Bacillati</taxon>
        <taxon>Actinomycetota</taxon>
        <taxon>Actinomycetes</taxon>
        <taxon>Kitasatosporales</taxon>
        <taxon>Streptomycetaceae</taxon>
        <taxon>Streptomyces</taxon>
        <taxon>Streptomyces violaceoruber group</taxon>
    </lineage>
</organism>
<dbReference type="Gene3D" id="3.40.50.1240">
    <property type="entry name" value="Phosphoglycerate mutase-like"/>
    <property type="match status" value="1"/>
</dbReference>
<dbReference type="RefSeq" id="WP_164276706.1">
    <property type="nucleotide sequence ID" value="NZ_JAAGMQ010000622.1"/>
</dbReference>
<dbReference type="CDD" id="cd07067">
    <property type="entry name" value="HP_PGM_like"/>
    <property type="match status" value="1"/>
</dbReference>
<proteinExistence type="predicted"/>
<gene>
    <name evidence="2" type="ORF">G3I66_21255</name>
</gene>
<dbReference type="PANTHER" id="PTHR20935">
    <property type="entry name" value="PHOSPHOGLYCERATE MUTASE-RELATED"/>
    <property type="match status" value="1"/>
</dbReference>
<dbReference type="Proteomes" id="UP000475666">
    <property type="component" value="Unassembled WGS sequence"/>
</dbReference>
<dbReference type="Pfam" id="PF00300">
    <property type="entry name" value="His_Phos_1"/>
    <property type="match status" value="1"/>
</dbReference>
<dbReference type="GO" id="GO:0016787">
    <property type="term" value="F:hydrolase activity"/>
    <property type="evidence" value="ECO:0007669"/>
    <property type="project" value="UniProtKB-KW"/>
</dbReference>
<evidence type="ECO:0000256" key="1">
    <source>
        <dbReference type="ARBA" id="ARBA00022801"/>
    </source>
</evidence>
<name>A0A6G3TGK9_9ACTN</name>
<dbReference type="EMBL" id="JAAGMQ010000622">
    <property type="protein sequence ID" value="NEC35676.1"/>
    <property type="molecule type" value="Genomic_DNA"/>
</dbReference>